<proteinExistence type="predicted"/>
<gene>
    <name evidence="3" type="ORF">JHL22_05110</name>
</gene>
<dbReference type="InterPro" id="IPR057707">
    <property type="entry name" value="DUF7947"/>
</dbReference>
<keyword evidence="4" id="KW-1185">Reference proteome</keyword>
<reference evidence="3 4" key="1">
    <citation type="submission" date="2020-12" db="EMBL/GenBank/DDBJ databases">
        <authorList>
            <person name="Lu T."/>
            <person name="Wang Q."/>
            <person name="Han X."/>
        </authorList>
    </citation>
    <scope>NUCLEOTIDE SEQUENCE [LARGE SCALE GENOMIC DNA]</scope>
    <source>
        <strain evidence="3 4">WQ 585</strain>
    </source>
</reference>
<feature type="domain" description="DUF7947" evidence="2">
    <location>
        <begin position="203"/>
        <end position="282"/>
    </location>
</feature>
<evidence type="ECO:0000259" key="1">
    <source>
        <dbReference type="Pfam" id="PF25678"/>
    </source>
</evidence>
<sequence>MGKESKDKNNMIDGESVTIRYDGLDSADHQIDLNQLGVSLQGFARILAVCSHFSVTGQYNKQYDALSVKVYAAPVEKHNCYEVMAVIQGVAQSGQFWSGTGGALLTGLIGYIFNRRKEVEMKHLSKALEQSLGQNAENASRLMTVIEKMADGLAASARQALAPIGNSCSDISITEKKEGTTVKFDQKTKNLVMIPKTSTIEPTREYNGYIVEMDIRNGNCKIELAGSTEDQVTVSAVISDPIASLAGNSYAISMANRTAIKFLAKAEIDQDGNISRLHISDLVAPPKASST</sequence>
<feature type="domain" description="DUF7946" evidence="1">
    <location>
        <begin position="18"/>
        <end position="191"/>
    </location>
</feature>
<dbReference type="Pfam" id="PF25678">
    <property type="entry name" value="DUF7946"/>
    <property type="match status" value="1"/>
</dbReference>
<dbReference type="EMBL" id="JAENGP010000004">
    <property type="protein sequence ID" value="MBK1780590.1"/>
    <property type="molecule type" value="Genomic_DNA"/>
</dbReference>
<evidence type="ECO:0000313" key="4">
    <source>
        <dbReference type="Proteomes" id="UP000635316"/>
    </source>
</evidence>
<protein>
    <submittedName>
        <fullName evidence="3">Uncharacterized protein</fullName>
    </submittedName>
</protein>
<dbReference type="Pfam" id="PF25679">
    <property type="entry name" value="DUF7947"/>
    <property type="match status" value="1"/>
</dbReference>
<dbReference type="RefSeq" id="WP_200234619.1">
    <property type="nucleotide sequence ID" value="NZ_JAENGP010000004.1"/>
</dbReference>
<organism evidence="3 4">
    <name type="scientific">Advenella mandrilli</name>
    <dbReference type="NCBI Taxonomy" id="2800330"/>
    <lineage>
        <taxon>Bacteria</taxon>
        <taxon>Pseudomonadati</taxon>
        <taxon>Pseudomonadota</taxon>
        <taxon>Betaproteobacteria</taxon>
        <taxon>Burkholderiales</taxon>
        <taxon>Alcaligenaceae</taxon>
    </lineage>
</organism>
<dbReference type="Proteomes" id="UP000635316">
    <property type="component" value="Unassembled WGS sequence"/>
</dbReference>
<evidence type="ECO:0000313" key="3">
    <source>
        <dbReference type="EMBL" id="MBK1780590.1"/>
    </source>
</evidence>
<dbReference type="InterPro" id="IPR057706">
    <property type="entry name" value="DUF7946"/>
</dbReference>
<name>A0ABS1EC49_9BURK</name>
<accession>A0ABS1EC49</accession>
<comment type="caution">
    <text evidence="3">The sequence shown here is derived from an EMBL/GenBank/DDBJ whole genome shotgun (WGS) entry which is preliminary data.</text>
</comment>
<evidence type="ECO:0000259" key="2">
    <source>
        <dbReference type="Pfam" id="PF25679"/>
    </source>
</evidence>